<feature type="compositionally biased region" description="Polar residues" evidence="2">
    <location>
        <begin position="1422"/>
        <end position="1431"/>
    </location>
</feature>
<reference evidence="5 6" key="1">
    <citation type="journal article" date="2019" name="BMC Genomics">
        <title>New insights from Opisthorchis felineus genome: update on genomics of the epidemiologically important liver flukes.</title>
        <authorList>
            <person name="Ershov N.I."/>
            <person name="Mordvinov V.A."/>
            <person name="Prokhortchouk E.B."/>
            <person name="Pakharukova M.Y."/>
            <person name="Gunbin K.V."/>
            <person name="Ustyantsev K."/>
            <person name="Genaev M.A."/>
            <person name="Blinov A.G."/>
            <person name="Mazur A."/>
            <person name="Boulygina E."/>
            <person name="Tsygankova S."/>
            <person name="Khrameeva E."/>
            <person name="Chekanov N."/>
            <person name="Fan G."/>
            <person name="Xiao A."/>
            <person name="Zhang H."/>
            <person name="Xu X."/>
            <person name="Yang H."/>
            <person name="Solovyev V."/>
            <person name="Lee S.M."/>
            <person name="Liu X."/>
            <person name="Afonnikov D.A."/>
            <person name="Skryabin K.G."/>
        </authorList>
    </citation>
    <scope>NUCLEOTIDE SEQUENCE [LARGE SCALE GENOMIC DNA]</scope>
    <source>
        <strain evidence="5">AK-0245</strain>
        <tissue evidence="5">Whole organism</tissue>
    </source>
</reference>
<feature type="compositionally biased region" description="Polar residues" evidence="2">
    <location>
        <begin position="550"/>
        <end position="560"/>
    </location>
</feature>
<feature type="compositionally biased region" description="Basic residues" evidence="2">
    <location>
        <begin position="1237"/>
        <end position="1246"/>
    </location>
</feature>
<feature type="region of interest" description="Disordered" evidence="2">
    <location>
        <begin position="1"/>
        <end position="30"/>
    </location>
</feature>
<feature type="compositionally biased region" description="Polar residues" evidence="2">
    <location>
        <begin position="1252"/>
        <end position="1266"/>
    </location>
</feature>
<dbReference type="InterPro" id="IPR019458">
    <property type="entry name" value="Est1-like_N"/>
</dbReference>
<feature type="region of interest" description="Disordered" evidence="2">
    <location>
        <begin position="508"/>
        <end position="753"/>
    </location>
</feature>
<dbReference type="Proteomes" id="UP000308267">
    <property type="component" value="Unassembled WGS sequence"/>
</dbReference>
<dbReference type="Gene3D" id="1.25.40.10">
    <property type="entry name" value="Tetratricopeptide repeat domain"/>
    <property type="match status" value="1"/>
</dbReference>
<feature type="compositionally biased region" description="Polar residues" evidence="2">
    <location>
        <begin position="422"/>
        <end position="431"/>
    </location>
</feature>
<dbReference type="EMBL" id="SJOL01008072">
    <property type="protein sequence ID" value="TGZ61190.1"/>
    <property type="molecule type" value="Genomic_DNA"/>
</dbReference>
<feature type="compositionally biased region" description="Polar residues" evidence="2">
    <location>
        <begin position="741"/>
        <end position="751"/>
    </location>
</feature>
<dbReference type="Pfam" id="PF10373">
    <property type="entry name" value="EST1_DNA_bind"/>
    <property type="match status" value="1"/>
</dbReference>
<dbReference type="SUPFAM" id="SSF48452">
    <property type="entry name" value="TPR-like"/>
    <property type="match status" value="1"/>
</dbReference>
<feature type="region of interest" description="Disordered" evidence="2">
    <location>
        <begin position="1237"/>
        <end position="1266"/>
    </location>
</feature>
<dbReference type="STRING" id="147828.A0A4S2LD31"/>
<dbReference type="GO" id="GO:0042162">
    <property type="term" value="F:telomeric DNA binding"/>
    <property type="evidence" value="ECO:0007669"/>
    <property type="project" value="TreeGrafter"/>
</dbReference>
<accession>A0A4S2LD31</accession>
<feature type="compositionally biased region" description="Basic and acidic residues" evidence="2">
    <location>
        <begin position="537"/>
        <end position="549"/>
    </location>
</feature>
<proteinExistence type="predicted"/>
<evidence type="ECO:0000259" key="3">
    <source>
        <dbReference type="Pfam" id="PF10373"/>
    </source>
</evidence>
<evidence type="ECO:0008006" key="7">
    <source>
        <dbReference type="Google" id="ProtNLM"/>
    </source>
</evidence>
<feature type="region of interest" description="Disordered" evidence="2">
    <location>
        <begin position="1422"/>
        <end position="1453"/>
    </location>
</feature>
<evidence type="ECO:0000313" key="6">
    <source>
        <dbReference type="Proteomes" id="UP000308267"/>
    </source>
</evidence>
<evidence type="ECO:0000256" key="1">
    <source>
        <dbReference type="ARBA" id="ARBA00023161"/>
    </source>
</evidence>
<evidence type="ECO:0000259" key="4">
    <source>
        <dbReference type="Pfam" id="PF10374"/>
    </source>
</evidence>
<dbReference type="PANTHER" id="PTHR15696:SF7">
    <property type="entry name" value="NONSENSE-MEDIATED MRNA DECAY FACTOR"/>
    <property type="match status" value="1"/>
</dbReference>
<dbReference type="PANTHER" id="PTHR15696">
    <property type="entry name" value="SMG-7 SUPPRESSOR WITH MORPHOLOGICAL EFFECT ON GENITALIA PROTEIN 7"/>
    <property type="match status" value="1"/>
</dbReference>
<dbReference type="InterPro" id="IPR018834">
    <property type="entry name" value="DNA/RNA-bd_Est1-type"/>
</dbReference>
<feature type="region of interest" description="Disordered" evidence="2">
    <location>
        <begin position="1054"/>
        <end position="1180"/>
    </location>
</feature>
<feature type="compositionally biased region" description="Low complexity" evidence="2">
    <location>
        <begin position="617"/>
        <end position="626"/>
    </location>
</feature>
<feature type="compositionally biased region" description="Acidic residues" evidence="2">
    <location>
        <begin position="588"/>
        <end position="616"/>
    </location>
</feature>
<feature type="compositionally biased region" description="Basic and acidic residues" evidence="2">
    <location>
        <begin position="1"/>
        <end position="13"/>
    </location>
</feature>
<dbReference type="GO" id="GO:0005697">
    <property type="term" value="C:telomerase holoenzyme complex"/>
    <property type="evidence" value="ECO:0007669"/>
    <property type="project" value="TreeGrafter"/>
</dbReference>
<dbReference type="GO" id="GO:0000184">
    <property type="term" value="P:nuclear-transcribed mRNA catabolic process, nonsense-mediated decay"/>
    <property type="evidence" value="ECO:0007669"/>
    <property type="project" value="UniProtKB-KW"/>
</dbReference>
<organism evidence="5 6">
    <name type="scientific">Opisthorchis felineus</name>
    <dbReference type="NCBI Taxonomy" id="147828"/>
    <lineage>
        <taxon>Eukaryota</taxon>
        <taxon>Metazoa</taxon>
        <taxon>Spiralia</taxon>
        <taxon>Lophotrochozoa</taxon>
        <taxon>Platyhelminthes</taxon>
        <taxon>Trematoda</taxon>
        <taxon>Digenea</taxon>
        <taxon>Opisthorchiida</taxon>
        <taxon>Opisthorchiata</taxon>
        <taxon>Opisthorchiidae</taxon>
        <taxon>Opisthorchis</taxon>
    </lineage>
</organism>
<feature type="domain" description="DNA/RNA-binding" evidence="3">
    <location>
        <begin position="213"/>
        <end position="346"/>
    </location>
</feature>
<keyword evidence="1" id="KW-0866">Nonsense-mediated mRNA decay</keyword>
<feature type="domain" description="Telomerase activating protein Est1-like N-terminal" evidence="4">
    <location>
        <begin position="87"/>
        <end position="204"/>
    </location>
</feature>
<gene>
    <name evidence="5" type="ORF">CRM22_008119</name>
</gene>
<comment type="caution">
    <text evidence="5">The sequence shown here is derived from an EMBL/GenBank/DDBJ whole genome shotgun (WGS) entry which is preliminary data.</text>
</comment>
<dbReference type="Gene3D" id="3.40.50.1010">
    <property type="entry name" value="5'-nuclease"/>
    <property type="match status" value="1"/>
</dbReference>
<feature type="compositionally biased region" description="Low complexity" evidence="2">
    <location>
        <begin position="1060"/>
        <end position="1069"/>
    </location>
</feature>
<feature type="compositionally biased region" description="Basic and acidic residues" evidence="2">
    <location>
        <begin position="1148"/>
        <end position="1169"/>
    </location>
</feature>
<feature type="compositionally biased region" description="Basic and acidic residues" evidence="2">
    <location>
        <begin position="675"/>
        <end position="688"/>
    </location>
</feature>
<evidence type="ECO:0000313" key="5">
    <source>
        <dbReference type="EMBL" id="TGZ61190.1"/>
    </source>
</evidence>
<sequence length="1544" mass="173542">MLVENGKETHEPKSIMTDTQPSRSDENERTRGLLKAVSDSIKRLTSIYNSGKATKTVFSYEAYGYRLRLKEALQKLMLLSPTHARRAEEMIWRKVFYEPLHLYKVYVKNNDRADHVTDFELALKMHLTSGIGFYQSLLLQLQSEWLNSSRENLLAWLPVPFHIPTYDESIYEFDVKPVFSSFGEKMVQKCLMYIGDLFRYLLEFNESVGKPLAYAYYNAALNFDPSMGLPHNQLGILDVGRCYGLNAIFHYLHCLCARVPFEGARRNLLTVLAKNEIRYRKLFGDKPIFGLYARRPNRYRPKDFRKTITKFIFLIQCFLTQKADGFTAHHSYVFQDTLLELHLMLNLSSALTLEPDRRLDKIGLDDQSSIDDVELRGESSVFSEQLTGPIFVRLLMIALLTANLKLLEQTRATRPEEATAGDLSSTQNSSEVLVPESPTESVQSETSSDKVLGIDESPNIYGLSEPFGPLSFVLQLSELFMSHLATQLNQHLATRELRGSCTFDSSIKDLRPAHPTAPGQPTDSGKLVASEGPYNEIPDRDVNQTERQQRQTVELGNSTDSSDDAGGFVRRPIRKGSGGDSTEKDVEGTDGEEEDGEGEEEEEEEDEMDYSEEADLSADLWSSDDSSPFHSQDDVDSALSSDENGEFRSDHRLRRGRFGGGVTKRSARSGQPAEPECKVDTTDGKTHSEAVCGANVRLRRKDHRTDLLDPITEEEAPLRDRRPKAGNSADKKPIDSDTDASDTSGLASTTCRAGRREARYTNRKMNLSEPDCYNPVWHQDPTNRECIADTPIAPYDEKSSAEPEDLSAELGKRVSLISRLYLLASVKVLLDWIQTDCFGPLRLLPHQNSSPEHTVMQYVIQRWCTQLTLLLNQFYPLFEQILVNSATNSLKNSDPNDRNLVSPNNPLVQFMSDFGMHALEDSLRVPSNQNKSVQSTMALCSHSRMSSQTCPLPEDWLLRGLPSLDAAHQLIDFNQAFLTTPFTGLDEGVIRALCMISAGHHLVHHATELGIHFTFEPSRTPPFQSFIPGDKTLAHPKSAVHNLGWSTVPYHPSRRRRARYSGGTTYSRGGTRRTEFVSSRQGRARWNSKGAYKRGGHSFTKYSTRPERFEQSWNEDIPQSRRSSRRHRAVLPGEPIDGPGDVPGGSHHLPENRSRTESEERIDVSELRKQSSNSSLPVGAARDANLDGEEIACTVEGSSEFSGSHPHDDAESRKTQLMRDMARLRLLNEVDQLARQCRTRSPRTHRSTSQTDRNVSCVSTTAPDDSRSTQLADQLSYEVSQLFVSPYLVVDAFCLASHLPAVKQLVNSGSFVVIIPVAVISHLDYLKKTMATARVAIRYLEHETHSGNRFLRLQRPEEQPKEHADTLRIISARSSVASNLVELESEEDSTGDSARSASPRVVKRWLSILGCATYFTELKSLGQTNTPSQKPETNEDTEKQQPGPAIHRNSSTGATLVHNPTSCYDLLSLSHAPPELELNSEPRTALVTILIGSRDTPPQDTIVPREFLSLVHKSGVRIELIRDFLVRWRKRRNTQPRPFSDEEA</sequence>
<evidence type="ECO:0000256" key="2">
    <source>
        <dbReference type="SAM" id="MobiDB-lite"/>
    </source>
</evidence>
<protein>
    <recommendedName>
        <fullName evidence="7">PIN domain-containing protein</fullName>
    </recommendedName>
</protein>
<dbReference type="GO" id="GO:0070034">
    <property type="term" value="F:telomerase RNA binding"/>
    <property type="evidence" value="ECO:0007669"/>
    <property type="project" value="TreeGrafter"/>
</dbReference>
<dbReference type="InterPro" id="IPR011990">
    <property type="entry name" value="TPR-like_helical_dom_sf"/>
</dbReference>
<dbReference type="Pfam" id="PF10374">
    <property type="entry name" value="EST1"/>
    <property type="match status" value="1"/>
</dbReference>
<dbReference type="InterPro" id="IPR045153">
    <property type="entry name" value="Est1/Ebs1-like"/>
</dbReference>
<dbReference type="OrthoDB" id="5920073at2759"/>
<name>A0A4S2LD31_OPIFE</name>
<keyword evidence="6" id="KW-1185">Reference proteome</keyword>
<feature type="region of interest" description="Disordered" evidence="2">
    <location>
        <begin position="414"/>
        <end position="453"/>
    </location>
</feature>